<dbReference type="InterPro" id="IPR005046">
    <property type="entry name" value="DUF285"/>
</dbReference>
<accession>A0A1M7JHT4</accession>
<dbReference type="RefSeq" id="WP_072950380.1">
    <property type="nucleotide sequence ID" value="NZ_FRCT01000006.1"/>
</dbReference>
<dbReference type="InterPro" id="IPR053139">
    <property type="entry name" value="Surface_bspA-like"/>
</dbReference>
<dbReference type="PROSITE" id="PS51257">
    <property type="entry name" value="PROKAR_LIPOPROTEIN"/>
    <property type="match status" value="1"/>
</dbReference>
<dbReference type="InterPro" id="IPR016134">
    <property type="entry name" value="Dockerin_dom"/>
</dbReference>
<dbReference type="Proteomes" id="UP000184394">
    <property type="component" value="Unassembled WGS sequence"/>
</dbReference>
<dbReference type="Pfam" id="PF13306">
    <property type="entry name" value="LRR_5"/>
    <property type="match status" value="1"/>
</dbReference>
<dbReference type="OrthoDB" id="5847479at2"/>
<proteinExistence type="predicted"/>
<evidence type="ECO:0000313" key="4">
    <source>
        <dbReference type="Proteomes" id="UP000184394"/>
    </source>
</evidence>
<feature type="signal peptide" evidence="1">
    <location>
        <begin position="1"/>
        <end position="21"/>
    </location>
</feature>
<dbReference type="SUPFAM" id="SSF52058">
    <property type="entry name" value="L domain-like"/>
    <property type="match status" value="1"/>
</dbReference>
<dbReference type="PANTHER" id="PTHR45661">
    <property type="entry name" value="SURFACE ANTIGEN"/>
    <property type="match status" value="1"/>
</dbReference>
<dbReference type="SUPFAM" id="SSF63446">
    <property type="entry name" value="Type I dockerin domain"/>
    <property type="match status" value="1"/>
</dbReference>
<dbReference type="CDD" id="cd14256">
    <property type="entry name" value="Dockerin_I"/>
    <property type="match status" value="1"/>
</dbReference>
<dbReference type="InterPro" id="IPR036439">
    <property type="entry name" value="Dockerin_dom_sf"/>
</dbReference>
<feature type="chain" id="PRO_5038553209" evidence="1">
    <location>
        <begin position="22"/>
        <end position="957"/>
    </location>
</feature>
<reference evidence="3 4" key="1">
    <citation type="submission" date="2016-11" db="EMBL/GenBank/DDBJ databases">
        <authorList>
            <person name="Jaros S."/>
            <person name="Januszkiewicz K."/>
            <person name="Wedrychowicz H."/>
        </authorList>
    </citation>
    <scope>NUCLEOTIDE SEQUENCE [LARGE SCALE GENOMIC DNA]</scope>
    <source>
        <strain evidence="3 4">Y1</strain>
    </source>
</reference>
<keyword evidence="1" id="KW-0732">Signal</keyword>
<dbReference type="InterPro" id="IPR032675">
    <property type="entry name" value="LRR_dom_sf"/>
</dbReference>
<dbReference type="SUPFAM" id="SSF52047">
    <property type="entry name" value="RNI-like"/>
    <property type="match status" value="1"/>
</dbReference>
<dbReference type="GO" id="GO:0000272">
    <property type="term" value="P:polysaccharide catabolic process"/>
    <property type="evidence" value="ECO:0007669"/>
    <property type="project" value="InterPro"/>
</dbReference>
<dbReference type="Pfam" id="PF03382">
    <property type="entry name" value="DUF285"/>
    <property type="match status" value="3"/>
</dbReference>
<dbReference type="EMBL" id="FRCT01000006">
    <property type="protein sequence ID" value="SHM52518.1"/>
    <property type="molecule type" value="Genomic_DNA"/>
</dbReference>
<organism evidence="3 4">
    <name type="scientific">Ruminococcus flavefaciens</name>
    <dbReference type="NCBI Taxonomy" id="1265"/>
    <lineage>
        <taxon>Bacteria</taxon>
        <taxon>Bacillati</taxon>
        <taxon>Bacillota</taxon>
        <taxon>Clostridia</taxon>
        <taxon>Eubacteriales</taxon>
        <taxon>Oscillospiraceae</taxon>
        <taxon>Ruminococcus</taxon>
    </lineage>
</organism>
<sequence>MKIKKLTALVMAFTVSCGVIETVNNYSPVSFTASAEEQNTATAVFDSKTSTLTLSGNVVKADVLKYLESGVKSVVAEEGTVLPENCSEMFRRFQSAETIDLSKADTSKVTNMSGMFSECIALKTLDVSGFDTSNVTDMSSMFSECLVLESLDVSRFNTSKVTDMSTMFLACRALKTIDVSGFDTSAVKDMQGMFDDCMELASLDLSKFNTSNVTNMRSMFYGCRSLISLDLSAFDTSNAENMCGMFGYCDKLEFLKVSSFNTSKVNDMEGMFYQCNCLKALDLHSFDTSKVKGMKSMFSECTKLSELDLSAFDTANVEDMTNMFWECDALTNLDLSGFDTSGVKSMRRMFGESNSLKNLDISGFSIKKDCEVGAMFTGCASLETVYVGDGWKIENIADKVSMFDGCISIVGGNGTVYDENKLSSDYAHIDAPDAPGYFTSAEASPRKTAVYDEETGTLTLRGNVNKNAVKRYRDAVTVIAEEGAVLPEDCSFLFNNFSRATTIDLTKADTSKIMDMEAMFMGCRSLRSIDLSKFIVPNASCMKQMFYECEKLESIELSGIDTSDVKLMTFMFAGCSSLETVDISGFNTVNVYSFSRMFYKCSNLKTVYVGEKWITDGAKADDDGLFEKCEHLVGGNGTKYDADKISIDYARVDVPDAPGYFSVHEGASYETPAELKSTRVTEGKLTYRVFADHAEVLECDKKAEGEVVIADKINGVPVTKIAPAAFGSCFNVKSVVMADTVKVIGDAAFIGSSLDSIKLSDSLEVIGDSAFVGCKLTGIEFPDTLKSIGAEAFTYCPLKKEVVIPASVEQIKTYAFAKSGISNITVLNPDCEISNVKDTIGDVRYIKGHKGSTAQAYADRYDIKFIDIDEKLPVWGDANWDGGVDMADIVLIMQSLANPNKYGLEGTDEHHITVEGQTYADVSRGSQNEANGITGEDALLIQRYLLGEISSIVPKMP</sequence>
<dbReference type="Gene3D" id="3.80.10.10">
    <property type="entry name" value="Ribonuclease Inhibitor"/>
    <property type="match status" value="4"/>
</dbReference>
<evidence type="ECO:0000256" key="1">
    <source>
        <dbReference type="SAM" id="SignalP"/>
    </source>
</evidence>
<dbReference type="AlphaFoldDB" id="A0A1M7JHT4"/>
<dbReference type="PROSITE" id="PS51766">
    <property type="entry name" value="DOCKERIN"/>
    <property type="match status" value="1"/>
</dbReference>
<protein>
    <submittedName>
        <fullName evidence="3">Surface protein</fullName>
    </submittedName>
</protein>
<name>A0A1M7JHT4_RUMFL</name>
<dbReference type="InterPro" id="IPR011889">
    <property type="entry name" value="Liste_lipo_26"/>
</dbReference>
<dbReference type="InterPro" id="IPR026906">
    <property type="entry name" value="LRR_5"/>
</dbReference>
<dbReference type="Gene3D" id="1.10.1330.10">
    <property type="entry name" value="Dockerin domain"/>
    <property type="match status" value="1"/>
</dbReference>
<feature type="domain" description="Dockerin" evidence="2">
    <location>
        <begin position="871"/>
        <end position="954"/>
    </location>
</feature>
<evidence type="ECO:0000259" key="2">
    <source>
        <dbReference type="PROSITE" id="PS51766"/>
    </source>
</evidence>
<dbReference type="NCBIfam" id="TIGR02167">
    <property type="entry name" value="Liste_lipo_26"/>
    <property type="match status" value="12"/>
</dbReference>
<dbReference type="PANTHER" id="PTHR45661:SF3">
    <property type="entry name" value="IG-LIKE DOMAIN-CONTAINING PROTEIN"/>
    <property type="match status" value="1"/>
</dbReference>
<evidence type="ECO:0000313" key="3">
    <source>
        <dbReference type="EMBL" id="SHM52518.1"/>
    </source>
</evidence>
<gene>
    <name evidence="3" type="ORF">SAMN04487860_1069</name>
</gene>